<dbReference type="SUPFAM" id="SSF51306">
    <property type="entry name" value="LexA/Signal peptidase"/>
    <property type="match status" value="1"/>
</dbReference>
<dbReference type="Gene3D" id="2.10.109.10">
    <property type="entry name" value="Umud Fragment, subunit A"/>
    <property type="match status" value="1"/>
</dbReference>
<dbReference type="CDD" id="cd06529">
    <property type="entry name" value="S24_LexA-like"/>
    <property type="match status" value="1"/>
</dbReference>
<comment type="caution">
    <text evidence="5">The sequence shown here is derived from an EMBL/GenBank/DDBJ whole genome shotgun (WGS) entry which is preliminary data.</text>
</comment>
<gene>
    <name evidence="5" type="ORF">F964_04250</name>
</gene>
<evidence type="ECO:0000256" key="2">
    <source>
        <dbReference type="ARBA" id="ARBA00023125"/>
    </source>
</evidence>
<proteinExistence type="predicted"/>
<organism evidence="5 6">
    <name type="scientific">Acinetobacter guillouiae NIPH 991</name>
    <dbReference type="NCBI Taxonomy" id="1217656"/>
    <lineage>
        <taxon>Bacteria</taxon>
        <taxon>Pseudomonadati</taxon>
        <taxon>Pseudomonadota</taxon>
        <taxon>Gammaproteobacteria</taxon>
        <taxon>Moraxellales</taxon>
        <taxon>Moraxellaceae</taxon>
        <taxon>Acinetobacter</taxon>
    </lineage>
</organism>
<dbReference type="Gene3D" id="1.10.260.40">
    <property type="entry name" value="lambda repressor-like DNA-binding domains"/>
    <property type="match status" value="1"/>
</dbReference>
<dbReference type="eggNOG" id="COG2932">
    <property type="taxonomic scope" value="Bacteria"/>
</dbReference>
<dbReference type="HOGENOM" id="CLU_066192_1_4_6"/>
<dbReference type="PANTHER" id="PTHR40661">
    <property type="match status" value="1"/>
</dbReference>
<dbReference type="PANTHER" id="PTHR40661:SF2">
    <property type="entry name" value="HTH-TYPE TRANSCRIPTIONAL REGULATOR PRTR"/>
    <property type="match status" value="1"/>
</dbReference>
<dbReference type="EMBL" id="APPJ01000014">
    <property type="protein sequence ID" value="ENV15524.1"/>
    <property type="molecule type" value="Genomic_DNA"/>
</dbReference>
<dbReference type="PATRIC" id="fig|1217656.3.peg.4191"/>
<dbReference type="PROSITE" id="PS50943">
    <property type="entry name" value="HTH_CROC1"/>
    <property type="match status" value="1"/>
</dbReference>
<reference evidence="5 6" key="1">
    <citation type="submission" date="2013-02" db="EMBL/GenBank/DDBJ databases">
        <title>The Genome Sequence of Acinetobacter guillouiae NIPH 991.</title>
        <authorList>
            <consortium name="The Broad Institute Genome Sequencing Platform"/>
            <consortium name="The Broad Institute Genome Sequencing Center for Infectious Disease"/>
            <person name="Cerqueira G."/>
            <person name="Feldgarden M."/>
            <person name="Courvalin P."/>
            <person name="Perichon B."/>
            <person name="Grillot-Courvalin C."/>
            <person name="Clermont D."/>
            <person name="Rocha E."/>
            <person name="Yoon E.-J."/>
            <person name="Nemec A."/>
            <person name="Walker B."/>
            <person name="Young S.K."/>
            <person name="Zeng Q."/>
            <person name="Gargeya S."/>
            <person name="Fitzgerald M."/>
            <person name="Haas B."/>
            <person name="Abouelleil A."/>
            <person name="Alvarado L."/>
            <person name="Arachchi H.M."/>
            <person name="Berlin A.M."/>
            <person name="Chapman S.B."/>
            <person name="Dewar J."/>
            <person name="Goldberg J."/>
            <person name="Griggs A."/>
            <person name="Gujja S."/>
            <person name="Hansen M."/>
            <person name="Howarth C."/>
            <person name="Imamovic A."/>
            <person name="Larimer J."/>
            <person name="McCowan C."/>
            <person name="Murphy C."/>
            <person name="Neiman D."/>
            <person name="Pearson M."/>
            <person name="Priest M."/>
            <person name="Roberts A."/>
            <person name="Saif S."/>
            <person name="Shea T."/>
            <person name="Sisk P."/>
            <person name="Sykes S."/>
            <person name="Wortman J."/>
            <person name="Nusbaum C."/>
            <person name="Birren B."/>
        </authorList>
    </citation>
    <scope>NUCLEOTIDE SEQUENCE [LARGE SCALE GENOMIC DNA]</scope>
    <source>
        <strain evidence="5 6">NIPH 991</strain>
    </source>
</reference>
<dbReference type="InterPro" id="IPR039418">
    <property type="entry name" value="LexA-like"/>
</dbReference>
<keyword evidence="1" id="KW-0805">Transcription regulation</keyword>
<dbReference type="AlphaFoldDB" id="N8Y2J1"/>
<sequence length="221" mass="25090">MFEKNIRQVDLANITGNSKVSVSKWMRGEAIPKAQALIEIAKALGTTQEWLLNGEESPSHLNHHNVVVWDESTPLSADEVEIAFYKTMRLACGSGSLVEVNSCDRGAMRVPRELLDRLGIYRDKAFSAPAEDDSMKPTINDGDLIYVDENRTQIKDGRIFAIEHGGIYRCKRLYRLPNGGVRIVSDNKEEYPEEILSEEDISNQGFKILGWVWKIDKIEHW</sequence>
<feature type="domain" description="HTH cro/C1-type" evidence="4">
    <location>
        <begin position="3"/>
        <end position="51"/>
    </location>
</feature>
<dbReference type="InterPro" id="IPR001387">
    <property type="entry name" value="Cro/C1-type_HTH"/>
</dbReference>
<evidence type="ECO:0000313" key="5">
    <source>
        <dbReference type="EMBL" id="ENV15524.1"/>
    </source>
</evidence>
<dbReference type="InterPro" id="IPR015927">
    <property type="entry name" value="Peptidase_S24_S26A/B/C"/>
</dbReference>
<keyword evidence="3" id="KW-0804">Transcription</keyword>
<dbReference type="Pfam" id="PF00717">
    <property type="entry name" value="Peptidase_S24"/>
    <property type="match status" value="1"/>
</dbReference>
<dbReference type="SUPFAM" id="SSF47413">
    <property type="entry name" value="lambda repressor-like DNA-binding domains"/>
    <property type="match status" value="1"/>
</dbReference>
<dbReference type="InterPro" id="IPR036286">
    <property type="entry name" value="LexA/Signal_pep-like_sf"/>
</dbReference>
<dbReference type="Proteomes" id="UP000013148">
    <property type="component" value="Unassembled WGS sequence"/>
</dbReference>
<dbReference type="CDD" id="cd00093">
    <property type="entry name" value="HTH_XRE"/>
    <property type="match status" value="1"/>
</dbReference>
<evidence type="ECO:0000256" key="1">
    <source>
        <dbReference type="ARBA" id="ARBA00023015"/>
    </source>
</evidence>
<protein>
    <recommendedName>
        <fullName evidence="4">HTH cro/C1-type domain-containing protein</fullName>
    </recommendedName>
</protein>
<evidence type="ECO:0000256" key="3">
    <source>
        <dbReference type="ARBA" id="ARBA00023163"/>
    </source>
</evidence>
<evidence type="ECO:0000313" key="6">
    <source>
        <dbReference type="Proteomes" id="UP000013148"/>
    </source>
</evidence>
<dbReference type="Pfam" id="PF01381">
    <property type="entry name" value="HTH_3"/>
    <property type="match status" value="1"/>
</dbReference>
<dbReference type="InterPro" id="IPR010982">
    <property type="entry name" value="Lambda_DNA-bd_dom_sf"/>
</dbReference>
<name>N8Y2J1_ACIGI</name>
<dbReference type="GO" id="GO:0003677">
    <property type="term" value="F:DNA binding"/>
    <property type="evidence" value="ECO:0007669"/>
    <property type="project" value="UniProtKB-KW"/>
</dbReference>
<accession>N8Y2J1</accession>
<keyword evidence="6" id="KW-1185">Reference proteome</keyword>
<evidence type="ECO:0000259" key="4">
    <source>
        <dbReference type="PROSITE" id="PS50943"/>
    </source>
</evidence>
<keyword evidence="2" id="KW-0238">DNA-binding</keyword>